<dbReference type="Proteomes" id="UP001185706">
    <property type="component" value="Unassembled WGS sequence"/>
</dbReference>
<evidence type="ECO:0000313" key="3">
    <source>
        <dbReference type="Proteomes" id="UP001185706"/>
    </source>
</evidence>
<evidence type="ECO:0000313" key="2">
    <source>
        <dbReference type="EMBL" id="MDV2420210.1"/>
    </source>
</evidence>
<dbReference type="InterPro" id="IPR057972">
    <property type="entry name" value="Terminase_7"/>
</dbReference>
<gene>
    <name evidence="2" type="ORF">RAE03_10590</name>
</gene>
<protein>
    <recommendedName>
        <fullName evidence="4">Terminase small subunit</fullName>
    </recommendedName>
</protein>
<organism evidence="2 3">
    <name type="scientific">Corynebacterium tuberculostearicum</name>
    <dbReference type="NCBI Taxonomy" id="38304"/>
    <lineage>
        <taxon>Bacteria</taxon>
        <taxon>Bacillati</taxon>
        <taxon>Actinomycetota</taxon>
        <taxon>Actinomycetes</taxon>
        <taxon>Mycobacteriales</taxon>
        <taxon>Corynebacteriaceae</taxon>
        <taxon>Corynebacterium</taxon>
    </lineage>
</organism>
<dbReference type="Pfam" id="PF25673">
    <property type="entry name" value="Terminase_7"/>
    <property type="match status" value="1"/>
</dbReference>
<evidence type="ECO:0000256" key="1">
    <source>
        <dbReference type="SAM" id="MobiDB-lite"/>
    </source>
</evidence>
<feature type="region of interest" description="Disordered" evidence="1">
    <location>
        <begin position="1"/>
        <end position="24"/>
    </location>
</feature>
<comment type="caution">
    <text evidence="2">The sequence shown here is derived from an EMBL/GenBank/DDBJ whole genome shotgun (WGS) entry which is preliminary data.</text>
</comment>
<feature type="compositionally biased region" description="Basic and acidic residues" evidence="1">
    <location>
        <begin position="120"/>
        <end position="135"/>
    </location>
</feature>
<dbReference type="EMBL" id="JAVBIB010000019">
    <property type="protein sequence ID" value="MDV2420210.1"/>
    <property type="molecule type" value="Genomic_DNA"/>
</dbReference>
<name>A0AAE4NNS2_9CORY</name>
<dbReference type="RefSeq" id="WP_316993801.1">
    <property type="nucleotide sequence ID" value="NZ_JAVBIB010000019.1"/>
</dbReference>
<feature type="region of interest" description="Disordered" evidence="1">
    <location>
        <begin position="116"/>
        <end position="135"/>
    </location>
</feature>
<dbReference type="AlphaFoldDB" id="A0AAE4NNS2"/>
<reference evidence="2" key="1">
    <citation type="submission" date="2023-08" db="EMBL/GenBank/DDBJ databases">
        <title>Genomic characterization of the C. tuberculostearicum species complex, a ubiquitous member of the human skin microbiome.</title>
        <authorList>
            <person name="Ahmed N."/>
            <person name="Deming C."/>
            <person name="Conlan S."/>
            <person name="Segre J."/>
        </authorList>
    </citation>
    <scope>NUCLEOTIDE SEQUENCE</scope>
    <source>
        <strain evidence="2">CTNIH22</strain>
    </source>
</reference>
<proteinExistence type="predicted"/>
<accession>A0AAE4NNS2</accession>
<sequence length="148" mass="16840">MAGRGPAPKPSSRRARGNKDEQPTTILRFEEAEQPQLPEGFPWPDATLEWWKLWADSPQAEHFGSTDWSFLLDTALLHANLWGNGDTSVLPELRIRVAKFGATPEDRARLRMQFAEADEADGRRPNRVKSARERRGDLKVVDFKKETS</sequence>
<evidence type="ECO:0008006" key="4">
    <source>
        <dbReference type="Google" id="ProtNLM"/>
    </source>
</evidence>